<evidence type="ECO:0000313" key="3">
    <source>
        <dbReference type="EMBL" id="TBU95742.1"/>
    </source>
</evidence>
<dbReference type="SUPFAM" id="SSF53756">
    <property type="entry name" value="UDP-Glycosyltransferase/glycogen phosphorylase"/>
    <property type="match status" value="1"/>
</dbReference>
<evidence type="ECO:0000313" key="4">
    <source>
        <dbReference type="Proteomes" id="UP000292639"/>
    </source>
</evidence>
<dbReference type="OrthoDB" id="6713459at2"/>
<dbReference type="EMBL" id="QJUP01000015">
    <property type="protein sequence ID" value="TBU95742.1"/>
    <property type="molecule type" value="Genomic_DNA"/>
</dbReference>
<dbReference type="Pfam" id="PF13439">
    <property type="entry name" value="Glyco_transf_4"/>
    <property type="match status" value="1"/>
</dbReference>
<dbReference type="Proteomes" id="UP000292639">
    <property type="component" value="Unassembled WGS sequence"/>
</dbReference>
<dbReference type="GO" id="GO:1901135">
    <property type="term" value="P:carbohydrate derivative metabolic process"/>
    <property type="evidence" value="ECO:0007669"/>
    <property type="project" value="UniProtKB-ARBA"/>
</dbReference>
<proteinExistence type="predicted"/>
<dbReference type="Gene3D" id="3.40.50.2000">
    <property type="entry name" value="Glycogen Phosphorylase B"/>
    <property type="match status" value="2"/>
</dbReference>
<evidence type="ECO:0000259" key="1">
    <source>
        <dbReference type="Pfam" id="PF00534"/>
    </source>
</evidence>
<dbReference type="RefSeq" id="WP_131184322.1">
    <property type="nucleotide sequence ID" value="NZ_QJUO01000012.1"/>
</dbReference>
<organism evidence="3 4">
    <name type="scientific">Stutzerimonas kirkiae</name>
    <dbReference type="NCBI Taxonomy" id="2211392"/>
    <lineage>
        <taxon>Bacteria</taxon>
        <taxon>Pseudomonadati</taxon>
        <taxon>Pseudomonadota</taxon>
        <taxon>Gammaproteobacteria</taxon>
        <taxon>Pseudomonadales</taxon>
        <taxon>Pseudomonadaceae</taxon>
        <taxon>Stutzerimonas</taxon>
    </lineage>
</organism>
<dbReference type="InterPro" id="IPR001296">
    <property type="entry name" value="Glyco_trans_1"/>
</dbReference>
<dbReference type="PANTHER" id="PTHR12526">
    <property type="entry name" value="GLYCOSYLTRANSFERASE"/>
    <property type="match status" value="1"/>
</dbReference>
<gene>
    <name evidence="3" type="ORF">DNJ96_11735</name>
</gene>
<reference evidence="3 4" key="1">
    <citation type="submission" date="2018-06" db="EMBL/GenBank/DDBJ databases">
        <title>Three novel Pseudomonas species isolated from symptomatic oak.</title>
        <authorList>
            <person name="Bueno-Gonzalez V."/>
            <person name="Brady C."/>
        </authorList>
    </citation>
    <scope>NUCLEOTIDE SEQUENCE [LARGE SCALE GENOMIC DNA]</scope>
    <source>
        <strain evidence="3 4">P17C</strain>
    </source>
</reference>
<keyword evidence="3" id="KW-0808">Transferase</keyword>
<dbReference type="AlphaFoldDB" id="A0A4V2KCN8"/>
<dbReference type="PANTHER" id="PTHR12526:SF637">
    <property type="entry name" value="GLYCOSYLTRANSFERASE EPSF-RELATED"/>
    <property type="match status" value="1"/>
</dbReference>
<accession>A0A4V2KCN8</accession>
<name>A0A4V2KCN8_9GAMM</name>
<protein>
    <submittedName>
        <fullName evidence="3">Glycosyltransferase</fullName>
    </submittedName>
</protein>
<dbReference type="Pfam" id="PF00534">
    <property type="entry name" value="Glycos_transf_1"/>
    <property type="match status" value="1"/>
</dbReference>
<dbReference type="GO" id="GO:0016757">
    <property type="term" value="F:glycosyltransferase activity"/>
    <property type="evidence" value="ECO:0007669"/>
    <property type="project" value="InterPro"/>
</dbReference>
<dbReference type="CDD" id="cd03811">
    <property type="entry name" value="GT4_GT28_WabH-like"/>
    <property type="match status" value="1"/>
</dbReference>
<sequence length="383" mass="42955">MAESGGSITKYKVLQIQNRYNVSASDLAEQIIQGLPEERFEVTTAFLRGAPGEGEPRSRASRSVYFGFSKAATKGLRLRVLWVLYRHCRRERYDAVIAHRFKPINAFMLLNFLLRIPACIGVLHGLGEYDRRYRRWELHWLLKGCWRFVGVSRAVYEDLSSEQGANLPAEHVRRINNAIDIDHAESLQHPGNEARRRLGLPDDVFVFGTIGRLVPVKGHVHLLQAFASVAPQAPQAHLAIIGEGRGRDELEALIDLHGLHGRVHLLGAKDDALQYVRAFDAFVMPSLSEGLPLALLEGMSGHLPVVGSDIDSLRPILQDCGGRVFAVGKPEELAKQLSALLALSPAERRCEGDTAYAYLRRAHGIEDFRRQYRELVEELVVRH</sequence>
<comment type="caution">
    <text evidence="3">The sequence shown here is derived from an EMBL/GenBank/DDBJ whole genome shotgun (WGS) entry which is preliminary data.</text>
</comment>
<feature type="domain" description="Glycosyl transferase family 1" evidence="1">
    <location>
        <begin position="193"/>
        <end position="350"/>
    </location>
</feature>
<evidence type="ECO:0000259" key="2">
    <source>
        <dbReference type="Pfam" id="PF13439"/>
    </source>
</evidence>
<feature type="domain" description="Glycosyltransferase subfamily 4-like N-terminal" evidence="2">
    <location>
        <begin position="29"/>
        <end position="182"/>
    </location>
</feature>
<keyword evidence="4" id="KW-1185">Reference proteome</keyword>
<dbReference type="InterPro" id="IPR028098">
    <property type="entry name" value="Glyco_trans_4-like_N"/>
</dbReference>